<evidence type="ECO:0000313" key="1">
    <source>
        <dbReference type="EMBL" id="KAK4240179.1"/>
    </source>
</evidence>
<organism evidence="1 2">
    <name type="scientific">Achaetomium macrosporum</name>
    <dbReference type="NCBI Taxonomy" id="79813"/>
    <lineage>
        <taxon>Eukaryota</taxon>
        <taxon>Fungi</taxon>
        <taxon>Dikarya</taxon>
        <taxon>Ascomycota</taxon>
        <taxon>Pezizomycotina</taxon>
        <taxon>Sordariomycetes</taxon>
        <taxon>Sordariomycetidae</taxon>
        <taxon>Sordariales</taxon>
        <taxon>Chaetomiaceae</taxon>
        <taxon>Achaetomium</taxon>
    </lineage>
</organism>
<dbReference type="Gene3D" id="3.40.50.300">
    <property type="entry name" value="P-loop containing nucleotide triphosphate hydrolases"/>
    <property type="match status" value="1"/>
</dbReference>
<gene>
    <name evidence="1" type="ORF">C8A03DRAFT_13467</name>
</gene>
<dbReference type="SUPFAM" id="SSF52540">
    <property type="entry name" value="P-loop containing nucleoside triphosphate hydrolases"/>
    <property type="match status" value="1"/>
</dbReference>
<comment type="caution">
    <text evidence="1">The sequence shown here is derived from an EMBL/GenBank/DDBJ whole genome shotgun (WGS) entry which is preliminary data.</text>
</comment>
<sequence length="91" mass="9987">MPRVGQIEAVARLVYDQGDTVLVAATGYRKSAVLYAFSALADKIMVQIVPLTKLGENQTDDIARNVPNSKPVWIDGDTHLKVSRVRLPLNP</sequence>
<dbReference type="AlphaFoldDB" id="A0AAN7CDR1"/>
<reference evidence="1" key="2">
    <citation type="submission" date="2023-05" db="EMBL/GenBank/DDBJ databases">
        <authorList>
            <consortium name="Lawrence Berkeley National Laboratory"/>
            <person name="Steindorff A."/>
            <person name="Hensen N."/>
            <person name="Bonometti L."/>
            <person name="Westerberg I."/>
            <person name="Brannstrom I.O."/>
            <person name="Guillou S."/>
            <person name="Cros-Aarteil S."/>
            <person name="Calhoun S."/>
            <person name="Haridas S."/>
            <person name="Kuo A."/>
            <person name="Mondo S."/>
            <person name="Pangilinan J."/>
            <person name="Riley R."/>
            <person name="Labutti K."/>
            <person name="Andreopoulos B."/>
            <person name="Lipzen A."/>
            <person name="Chen C."/>
            <person name="Yanf M."/>
            <person name="Daum C."/>
            <person name="Ng V."/>
            <person name="Clum A."/>
            <person name="Ohm R."/>
            <person name="Martin F."/>
            <person name="Silar P."/>
            <person name="Natvig D."/>
            <person name="Lalanne C."/>
            <person name="Gautier V."/>
            <person name="Ament-Velasquez S.L."/>
            <person name="Kruys A."/>
            <person name="Hutchinson M.I."/>
            <person name="Powell A.J."/>
            <person name="Barry K."/>
            <person name="Miller A.N."/>
            <person name="Grigoriev I.V."/>
            <person name="Debuchy R."/>
            <person name="Gladieux P."/>
            <person name="Thoren M.H."/>
            <person name="Johannesson H."/>
        </authorList>
    </citation>
    <scope>NUCLEOTIDE SEQUENCE</scope>
    <source>
        <strain evidence="1">CBS 532.94</strain>
    </source>
</reference>
<dbReference type="InterPro" id="IPR027417">
    <property type="entry name" value="P-loop_NTPase"/>
</dbReference>
<keyword evidence="2" id="KW-1185">Reference proteome</keyword>
<proteinExistence type="predicted"/>
<protein>
    <submittedName>
        <fullName evidence="1">Uncharacterized protein</fullName>
    </submittedName>
</protein>
<reference evidence="1" key="1">
    <citation type="journal article" date="2023" name="Mol. Phylogenet. Evol.">
        <title>Genome-scale phylogeny and comparative genomics of the fungal order Sordariales.</title>
        <authorList>
            <person name="Hensen N."/>
            <person name="Bonometti L."/>
            <person name="Westerberg I."/>
            <person name="Brannstrom I.O."/>
            <person name="Guillou S."/>
            <person name="Cros-Aarteil S."/>
            <person name="Calhoun S."/>
            <person name="Haridas S."/>
            <person name="Kuo A."/>
            <person name="Mondo S."/>
            <person name="Pangilinan J."/>
            <person name="Riley R."/>
            <person name="LaButti K."/>
            <person name="Andreopoulos B."/>
            <person name="Lipzen A."/>
            <person name="Chen C."/>
            <person name="Yan M."/>
            <person name="Daum C."/>
            <person name="Ng V."/>
            <person name="Clum A."/>
            <person name="Steindorff A."/>
            <person name="Ohm R.A."/>
            <person name="Martin F."/>
            <person name="Silar P."/>
            <person name="Natvig D.O."/>
            <person name="Lalanne C."/>
            <person name="Gautier V."/>
            <person name="Ament-Velasquez S.L."/>
            <person name="Kruys A."/>
            <person name="Hutchinson M.I."/>
            <person name="Powell A.J."/>
            <person name="Barry K."/>
            <person name="Miller A.N."/>
            <person name="Grigoriev I.V."/>
            <person name="Debuchy R."/>
            <person name="Gladieux P."/>
            <person name="Hiltunen Thoren M."/>
            <person name="Johannesson H."/>
        </authorList>
    </citation>
    <scope>NUCLEOTIDE SEQUENCE</scope>
    <source>
        <strain evidence="1">CBS 532.94</strain>
    </source>
</reference>
<name>A0AAN7CDR1_9PEZI</name>
<dbReference type="EMBL" id="MU860046">
    <property type="protein sequence ID" value="KAK4240179.1"/>
    <property type="molecule type" value="Genomic_DNA"/>
</dbReference>
<dbReference type="Proteomes" id="UP001303760">
    <property type="component" value="Unassembled WGS sequence"/>
</dbReference>
<accession>A0AAN7CDR1</accession>
<evidence type="ECO:0000313" key="2">
    <source>
        <dbReference type="Proteomes" id="UP001303760"/>
    </source>
</evidence>